<evidence type="ECO:0000256" key="5">
    <source>
        <dbReference type="ARBA" id="ARBA00022840"/>
    </source>
</evidence>
<evidence type="ECO:0000256" key="3">
    <source>
        <dbReference type="ARBA" id="ARBA00022679"/>
    </source>
</evidence>
<dbReference type="GO" id="GO:0046917">
    <property type="term" value="F:triphosphoribosyl-dephospho-CoA synthase activity"/>
    <property type="evidence" value="ECO:0007669"/>
    <property type="project" value="UniProtKB-UniRule"/>
</dbReference>
<evidence type="ECO:0000313" key="7">
    <source>
        <dbReference type="EMBL" id="RJT19128.1"/>
    </source>
</evidence>
<dbReference type="GO" id="GO:0016757">
    <property type="term" value="F:glycosyltransferase activity"/>
    <property type="evidence" value="ECO:0007669"/>
    <property type="project" value="UniProtKB-KW"/>
</dbReference>
<evidence type="ECO:0000256" key="4">
    <source>
        <dbReference type="ARBA" id="ARBA00022741"/>
    </source>
</evidence>
<dbReference type="Pfam" id="PF01874">
    <property type="entry name" value="CitG"/>
    <property type="match status" value="1"/>
</dbReference>
<name>A0A3A5JMZ3_9ENTR</name>
<dbReference type="NCBIfam" id="TIGR03125">
    <property type="entry name" value="citrate_citG"/>
    <property type="match status" value="1"/>
</dbReference>
<dbReference type="PANTHER" id="PTHR30201:SF2">
    <property type="entry name" value="2-(5''-TRIPHOSPHORIBOSYL)-3'-DEPHOSPHOCOENZYME-A SYNTHASE"/>
    <property type="match status" value="1"/>
</dbReference>
<dbReference type="HAMAP" id="MF_00397">
    <property type="entry name" value="CitG"/>
    <property type="match status" value="1"/>
</dbReference>
<dbReference type="FunFam" id="1.10.4200.10:FF:000001">
    <property type="entry name" value="Triphosphoribosyl-dephospho-CoA synthase CitG"/>
    <property type="match status" value="1"/>
</dbReference>
<dbReference type="GO" id="GO:0051191">
    <property type="term" value="P:prosthetic group biosynthetic process"/>
    <property type="evidence" value="ECO:0007669"/>
    <property type="project" value="TreeGrafter"/>
</dbReference>
<dbReference type="Proteomes" id="UP000276295">
    <property type="component" value="Unassembled WGS sequence"/>
</dbReference>
<proteinExistence type="inferred from homology"/>
<dbReference type="RefSeq" id="WP_120066352.1">
    <property type="nucleotide sequence ID" value="NZ_QZWH01000052.1"/>
</dbReference>
<comment type="similarity">
    <text evidence="2 6">Belongs to the CitG/MdcB family.</text>
</comment>
<dbReference type="OrthoDB" id="114886at2"/>
<dbReference type="InterPro" id="IPR017551">
    <property type="entry name" value="TriPribosyl-deP-CoA_syn_CitG"/>
</dbReference>
<organism evidence="7 8">
    <name type="scientific">Buttiauxella izardii</name>
    <dbReference type="NCBI Taxonomy" id="82991"/>
    <lineage>
        <taxon>Bacteria</taxon>
        <taxon>Pseudomonadati</taxon>
        <taxon>Pseudomonadota</taxon>
        <taxon>Gammaproteobacteria</taxon>
        <taxon>Enterobacterales</taxon>
        <taxon>Enterobacteriaceae</taxon>
        <taxon>Buttiauxella</taxon>
    </lineage>
</organism>
<comment type="caution">
    <text evidence="7">The sequence shown here is derived from an EMBL/GenBank/DDBJ whole genome shotgun (WGS) entry which is preliminary data.</text>
</comment>
<dbReference type="PANTHER" id="PTHR30201">
    <property type="entry name" value="TRIPHOSPHORIBOSYL-DEPHOSPHO-COA SYNTHASE"/>
    <property type="match status" value="1"/>
</dbReference>
<keyword evidence="3 6" id="KW-0808">Transferase</keyword>
<evidence type="ECO:0000256" key="6">
    <source>
        <dbReference type="HAMAP-Rule" id="MF_00397"/>
    </source>
</evidence>
<evidence type="ECO:0000313" key="8">
    <source>
        <dbReference type="Proteomes" id="UP000276295"/>
    </source>
</evidence>
<reference evidence="7 8" key="1">
    <citation type="submission" date="2018-09" db="EMBL/GenBank/DDBJ databases">
        <title>Draft genome sequence of Buttiauxella izardii CCUG 35510T.</title>
        <authorList>
            <person name="Salva-Serra F."/>
            <person name="Marathe N."/>
            <person name="Moore E."/>
            <person name="Stadler-Svensson L."/>
            <person name="Engstrom-Jakobsson H."/>
        </authorList>
    </citation>
    <scope>NUCLEOTIDE SEQUENCE [LARGE SCALE GENOMIC DNA]</scope>
    <source>
        <strain evidence="7 8">CCUG 35510</strain>
    </source>
</reference>
<evidence type="ECO:0000256" key="2">
    <source>
        <dbReference type="ARBA" id="ARBA00006812"/>
    </source>
</evidence>
<keyword evidence="7" id="KW-0328">Glycosyltransferase</keyword>
<protein>
    <recommendedName>
        <fullName evidence="6">Probable 2-(5''-triphosphoribosyl)-3'-dephosphocoenzyme-A synthase</fullName>
        <shortName evidence="6">2-(5''-triphosphoribosyl)-3'-dephospho-CoA synthase</shortName>
        <ecNumber evidence="6">2.4.2.52</ecNumber>
    </recommendedName>
</protein>
<dbReference type="InterPro" id="IPR002736">
    <property type="entry name" value="CitG"/>
</dbReference>
<dbReference type="EC" id="2.4.2.52" evidence="6"/>
<evidence type="ECO:0000256" key="1">
    <source>
        <dbReference type="ARBA" id="ARBA00001210"/>
    </source>
</evidence>
<keyword evidence="4 6" id="KW-0547">Nucleotide-binding</keyword>
<accession>A0A3A5JMZ3</accession>
<dbReference type="Gene3D" id="1.10.4200.10">
    <property type="entry name" value="Triphosphoribosyl-dephospho-CoA protein"/>
    <property type="match status" value="1"/>
</dbReference>
<dbReference type="GO" id="GO:0005524">
    <property type="term" value="F:ATP binding"/>
    <property type="evidence" value="ECO:0007669"/>
    <property type="project" value="UniProtKB-KW"/>
</dbReference>
<dbReference type="AlphaFoldDB" id="A0A3A5JMZ3"/>
<keyword evidence="5 6" id="KW-0067">ATP-binding</keyword>
<keyword evidence="8" id="KW-1185">Reference proteome</keyword>
<sequence length="312" mass="34289">MLPKTLPTLDAQFVADCCDLAWRAMLTEVNLSPKPGLVDRFNCGSHKDMALEDFHRSAGAIRQWLPRFMESGANHAARPAPETLADLRRIGVGCEADMFRSTAGVNTHKGTIFSLGLLCAAIGRLYQQQQAISPELIGKTVAAICRGLTERELQNGNSQQTAGQRLYRQLGLTGARGEAEAGYPLVLELALPHFRTRLAAGSDPELALLDTLLVLMANNGDTNVASRGGADGLHWLQQHAKTLLRQGGVRHPADLSHLHEFNQQCIEHNLSPGGSADLLIVTWFLNRITHVKLPYESIKNPSWRISYVCFKR</sequence>
<gene>
    <name evidence="6" type="primary">citG</name>
    <name evidence="7" type="ORF">D6029_19500</name>
</gene>
<dbReference type="NCBIfam" id="NF007503">
    <property type="entry name" value="PRK10096.1"/>
    <property type="match status" value="1"/>
</dbReference>
<comment type="catalytic activity">
    <reaction evidence="1 6">
        <text>3'-dephospho-CoA + ATP = 2'-(5''-triphospho-alpha-D-ribosyl)-3'-dephospho-CoA + adenine</text>
        <dbReference type="Rhea" id="RHEA:15117"/>
        <dbReference type="ChEBI" id="CHEBI:16708"/>
        <dbReference type="ChEBI" id="CHEBI:30616"/>
        <dbReference type="ChEBI" id="CHEBI:57328"/>
        <dbReference type="ChEBI" id="CHEBI:61378"/>
        <dbReference type="EC" id="2.4.2.52"/>
    </reaction>
</comment>
<dbReference type="EMBL" id="QZWH01000052">
    <property type="protein sequence ID" value="RJT19128.1"/>
    <property type="molecule type" value="Genomic_DNA"/>
</dbReference>